<keyword evidence="9" id="KW-1185">Reference proteome</keyword>
<dbReference type="SUPFAM" id="SSF103481">
    <property type="entry name" value="Multidrug resistance efflux transporter EmrE"/>
    <property type="match status" value="1"/>
</dbReference>
<gene>
    <name evidence="8" type="ORF">ACFY05_35425</name>
</gene>
<comment type="similarity">
    <text evidence="2">Belongs to the EamA transporter family.</text>
</comment>
<dbReference type="InterPro" id="IPR037185">
    <property type="entry name" value="EmrE-like"/>
</dbReference>
<dbReference type="EMBL" id="JBIAXI010000028">
    <property type="protein sequence ID" value="MFF4778131.1"/>
    <property type="molecule type" value="Genomic_DNA"/>
</dbReference>
<organism evidence="8 9">
    <name type="scientific">Microtetraspora fusca</name>
    <dbReference type="NCBI Taxonomy" id="1997"/>
    <lineage>
        <taxon>Bacteria</taxon>
        <taxon>Bacillati</taxon>
        <taxon>Actinomycetota</taxon>
        <taxon>Actinomycetes</taxon>
        <taxon>Streptosporangiales</taxon>
        <taxon>Streptosporangiaceae</taxon>
        <taxon>Microtetraspora</taxon>
    </lineage>
</organism>
<dbReference type="InterPro" id="IPR000620">
    <property type="entry name" value="EamA_dom"/>
</dbReference>
<evidence type="ECO:0000256" key="1">
    <source>
        <dbReference type="ARBA" id="ARBA00004141"/>
    </source>
</evidence>
<protein>
    <submittedName>
        <fullName evidence="8">DMT family transporter</fullName>
    </submittedName>
</protein>
<feature type="transmembrane region" description="Helical" evidence="6">
    <location>
        <begin position="110"/>
        <end position="131"/>
    </location>
</feature>
<reference evidence="8 9" key="1">
    <citation type="submission" date="2024-10" db="EMBL/GenBank/DDBJ databases">
        <title>The Natural Products Discovery Center: Release of the First 8490 Sequenced Strains for Exploring Actinobacteria Biosynthetic Diversity.</title>
        <authorList>
            <person name="Kalkreuter E."/>
            <person name="Kautsar S.A."/>
            <person name="Yang D."/>
            <person name="Bader C.D."/>
            <person name="Teijaro C.N."/>
            <person name="Fluegel L."/>
            <person name="Davis C.M."/>
            <person name="Simpson J.R."/>
            <person name="Lauterbach L."/>
            <person name="Steele A.D."/>
            <person name="Gui C."/>
            <person name="Meng S."/>
            <person name="Li G."/>
            <person name="Viehrig K."/>
            <person name="Ye F."/>
            <person name="Su P."/>
            <person name="Kiefer A.F."/>
            <person name="Nichols A."/>
            <person name="Cepeda A.J."/>
            <person name="Yan W."/>
            <person name="Fan B."/>
            <person name="Jiang Y."/>
            <person name="Adhikari A."/>
            <person name="Zheng C.-J."/>
            <person name="Schuster L."/>
            <person name="Cowan T.M."/>
            <person name="Smanski M.J."/>
            <person name="Chevrette M.G."/>
            <person name="De Carvalho L.P.S."/>
            <person name="Shen B."/>
        </authorList>
    </citation>
    <scope>NUCLEOTIDE SEQUENCE [LARGE SCALE GENOMIC DNA]</scope>
    <source>
        <strain evidence="8 9">NPDC001281</strain>
    </source>
</reference>
<feature type="transmembrane region" description="Helical" evidence="6">
    <location>
        <begin position="138"/>
        <end position="156"/>
    </location>
</feature>
<evidence type="ECO:0000256" key="3">
    <source>
        <dbReference type="ARBA" id="ARBA00022692"/>
    </source>
</evidence>
<keyword evidence="5 6" id="KW-0472">Membrane</keyword>
<dbReference type="Proteomes" id="UP001602119">
    <property type="component" value="Unassembled WGS sequence"/>
</dbReference>
<feature type="domain" description="EamA" evidence="7">
    <location>
        <begin position="168"/>
        <end position="295"/>
    </location>
</feature>
<evidence type="ECO:0000256" key="2">
    <source>
        <dbReference type="ARBA" id="ARBA00007362"/>
    </source>
</evidence>
<dbReference type="PANTHER" id="PTHR32322">
    <property type="entry name" value="INNER MEMBRANE TRANSPORTER"/>
    <property type="match status" value="1"/>
</dbReference>
<feature type="domain" description="EamA" evidence="7">
    <location>
        <begin position="26"/>
        <end position="154"/>
    </location>
</feature>
<feature type="transmembrane region" description="Helical" evidence="6">
    <location>
        <begin position="232"/>
        <end position="251"/>
    </location>
</feature>
<sequence length="305" mass="32054">MSNKDSVIAFDVVTDNGGTRYAGWAMGSLGVLIFSFALPANAWAVRGFHPMAVTVWRALIPGLLAAVLLWRVRAPIPDRRSWPLLVTSGLCVAVGFPLLSSIALTTIHPARAAVILGLLPALTAAFATLFGRERPSPRFWAISGAGLVVLLAYLTTRGGAGGLALGAGDLAMFGATCCSAVAYVLGADRAKVYGAWQSMCWTLVALLPLSIPSGIVTAIVQDPAWTVQSAVGMFYLAVVSTLFGYFAWYAGLARGGIARVGQVQQIQPILTICWSGLFFVETLDPLTFVVGTVVAALVAAGQRVR</sequence>
<keyword evidence="3 6" id="KW-0812">Transmembrane</keyword>
<feature type="transmembrane region" description="Helical" evidence="6">
    <location>
        <begin position="21"/>
        <end position="45"/>
    </location>
</feature>
<accession>A0ABW6VGS3</accession>
<evidence type="ECO:0000256" key="6">
    <source>
        <dbReference type="SAM" id="Phobius"/>
    </source>
</evidence>
<feature type="transmembrane region" description="Helical" evidence="6">
    <location>
        <begin position="198"/>
        <end position="220"/>
    </location>
</feature>
<keyword evidence="4 6" id="KW-1133">Transmembrane helix</keyword>
<name>A0ABW6VGS3_MICFU</name>
<dbReference type="PANTHER" id="PTHR32322:SF2">
    <property type="entry name" value="EAMA DOMAIN-CONTAINING PROTEIN"/>
    <property type="match status" value="1"/>
</dbReference>
<feature type="transmembrane region" description="Helical" evidence="6">
    <location>
        <begin position="162"/>
        <end position="186"/>
    </location>
</feature>
<feature type="transmembrane region" description="Helical" evidence="6">
    <location>
        <begin position="51"/>
        <end position="70"/>
    </location>
</feature>
<evidence type="ECO:0000256" key="5">
    <source>
        <dbReference type="ARBA" id="ARBA00023136"/>
    </source>
</evidence>
<evidence type="ECO:0000313" key="9">
    <source>
        <dbReference type="Proteomes" id="UP001602119"/>
    </source>
</evidence>
<dbReference type="RefSeq" id="WP_387346660.1">
    <property type="nucleotide sequence ID" value="NZ_JBIAXI010000028.1"/>
</dbReference>
<proteinExistence type="inferred from homology"/>
<dbReference type="InterPro" id="IPR050638">
    <property type="entry name" value="AA-Vitamin_Transporters"/>
</dbReference>
<comment type="subcellular location">
    <subcellularLocation>
        <location evidence="1">Membrane</location>
        <topology evidence="1">Multi-pass membrane protein</topology>
    </subcellularLocation>
</comment>
<evidence type="ECO:0000259" key="7">
    <source>
        <dbReference type="Pfam" id="PF00892"/>
    </source>
</evidence>
<feature type="transmembrane region" description="Helical" evidence="6">
    <location>
        <begin position="82"/>
        <end position="104"/>
    </location>
</feature>
<evidence type="ECO:0000313" key="8">
    <source>
        <dbReference type="EMBL" id="MFF4778131.1"/>
    </source>
</evidence>
<evidence type="ECO:0000256" key="4">
    <source>
        <dbReference type="ARBA" id="ARBA00022989"/>
    </source>
</evidence>
<dbReference type="Pfam" id="PF00892">
    <property type="entry name" value="EamA"/>
    <property type="match status" value="2"/>
</dbReference>
<comment type="caution">
    <text evidence="8">The sequence shown here is derived from an EMBL/GenBank/DDBJ whole genome shotgun (WGS) entry which is preliminary data.</text>
</comment>